<evidence type="ECO:0000313" key="14">
    <source>
        <dbReference type="Proteomes" id="UP000053051"/>
    </source>
</evidence>
<evidence type="ECO:0000256" key="3">
    <source>
        <dbReference type="ARBA" id="ARBA00011738"/>
    </source>
</evidence>
<evidence type="ECO:0000256" key="7">
    <source>
        <dbReference type="ARBA" id="ARBA00022898"/>
    </source>
</evidence>
<dbReference type="GO" id="GO:0051536">
    <property type="term" value="F:iron-sulfur cluster binding"/>
    <property type="evidence" value="ECO:0007669"/>
    <property type="project" value="UniProtKB-KW"/>
</dbReference>
<reference evidence="14" key="2">
    <citation type="submission" date="2016-01" db="EMBL/GenBank/DDBJ databases">
        <title>Diatom-associated endosymboitic cyanobacterium lacks core nitrogen metabolism enzymes.</title>
        <authorList>
            <person name="Hilton J.A."/>
            <person name="Foster R.A."/>
            <person name="Tripp H.J."/>
            <person name="Carter B.J."/>
            <person name="Zehr J.P."/>
            <person name="Villareal T.A."/>
        </authorList>
    </citation>
    <scope>NUCLEOTIDE SEQUENCE [LARGE SCALE GENOMIC DNA]</scope>
    <source>
        <strain evidence="14">HH01</strain>
    </source>
</reference>
<dbReference type="OrthoDB" id="9808002at2"/>
<dbReference type="FunFam" id="3.40.640.10:FF:000084">
    <property type="entry name" value="IscS-like cysteine desulfurase"/>
    <property type="match status" value="1"/>
</dbReference>
<dbReference type="NCBIfam" id="NF002806">
    <property type="entry name" value="PRK02948.1"/>
    <property type="match status" value="1"/>
</dbReference>
<dbReference type="InterPro" id="IPR015424">
    <property type="entry name" value="PyrdxlP-dep_Trfase"/>
</dbReference>
<dbReference type="Proteomes" id="UP000053051">
    <property type="component" value="Unassembled WGS sequence"/>
</dbReference>
<evidence type="ECO:0000313" key="13">
    <source>
        <dbReference type="EMBL" id="CCH67152.1"/>
    </source>
</evidence>
<proteinExistence type="inferred from homology"/>
<comment type="catalytic activity">
    <reaction evidence="10">
        <text>(sulfur carrier)-H + L-cysteine = (sulfur carrier)-SH + L-alanine</text>
        <dbReference type="Rhea" id="RHEA:43892"/>
        <dbReference type="Rhea" id="RHEA-COMP:14737"/>
        <dbReference type="Rhea" id="RHEA-COMP:14739"/>
        <dbReference type="ChEBI" id="CHEBI:29917"/>
        <dbReference type="ChEBI" id="CHEBI:35235"/>
        <dbReference type="ChEBI" id="CHEBI:57972"/>
        <dbReference type="ChEBI" id="CHEBI:64428"/>
        <dbReference type="EC" id="2.8.1.7"/>
    </reaction>
</comment>
<sequence>MQIYLDYGATTPTRPEAIVTMQTILTQQWGNPSSLHIWGERAATVIETARMQIAELINAKTPESIVFTSGGTEANNLAIMGVARKYKYPQHLIISSVEHSAVAEPINLLEKWGWQVTRLPVDNRGRVSPLDLQAALQDNTVLASVIYGQSEVGTVQPIEELTKITKSSGVLFHTDAVQAIGRLPIDVEKVQVDLLSLSSHKIYGPQGAGALYIRPGVKLVPLMAGGNQEMGFRSGTQAISVIAGFGVAAELALQEMPTETPRLIELRNRLFSQLANISNLIPTGDLIQRLPHHVSFCVQNTDGKILSGRSIVIQMNLAGIGISAGTACSSGKLSPSSVLMAMGYGEKLALGAIRLTLGHFTEQADVDWAAITLTQILERLQLMKLSLVSCHFS</sequence>
<name>M1WYZ5_9NOST</name>
<dbReference type="InterPro" id="IPR015421">
    <property type="entry name" value="PyrdxlP-dep_Trfase_major"/>
</dbReference>
<dbReference type="InterPro" id="IPR015422">
    <property type="entry name" value="PyrdxlP-dep_Trfase_small"/>
</dbReference>
<dbReference type="SUPFAM" id="SSF53383">
    <property type="entry name" value="PLP-dependent transferases"/>
    <property type="match status" value="1"/>
</dbReference>
<keyword evidence="6" id="KW-0479">Metal-binding</keyword>
<evidence type="ECO:0000256" key="9">
    <source>
        <dbReference type="ARBA" id="ARBA00023014"/>
    </source>
</evidence>
<evidence type="ECO:0000256" key="8">
    <source>
        <dbReference type="ARBA" id="ARBA00023004"/>
    </source>
</evidence>
<dbReference type="PIRSF" id="PIRSF005572">
    <property type="entry name" value="NifS"/>
    <property type="match status" value="1"/>
</dbReference>
<dbReference type="EC" id="2.8.1.7" evidence="4"/>
<feature type="domain" description="Aminotransferase class V" evidence="12">
    <location>
        <begin position="3"/>
        <end position="367"/>
    </location>
</feature>
<evidence type="ECO:0000256" key="10">
    <source>
        <dbReference type="ARBA" id="ARBA00050776"/>
    </source>
</evidence>
<keyword evidence="7" id="KW-0663">Pyridoxal phosphate</keyword>
<keyword evidence="9" id="KW-0411">Iron-sulfur</keyword>
<dbReference type="PROSITE" id="PS00595">
    <property type="entry name" value="AA_TRANSFER_CLASS_5"/>
    <property type="match status" value="1"/>
</dbReference>
<evidence type="ECO:0000256" key="11">
    <source>
        <dbReference type="RuleBase" id="RU004504"/>
    </source>
</evidence>
<keyword evidence="5 13" id="KW-0808">Transferase</keyword>
<protein>
    <recommendedName>
        <fullName evidence="4">cysteine desulfurase</fullName>
        <ecNumber evidence="4">2.8.1.7</ecNumber>
    </recommendedName>
</protein>
<dbReference type="AlphaFoldDB" id="M1WYZ5"/>
<dbReference type="PANTHER" id="PTHR11601:SF34">
    <property type="entry name" value="CYSTEINE DESULFURASE"/>
    <property type="match status" value="1"/>
</dbReference>
<dbReference type="Gene3D" id="1.10.260.50">
    <property type="match status" value="1"/>
</dbReference>
<dbReference type="RefSeq" id="WP_008233357.1">
    <property type="nucleotide sequence ID" value="NZ_CAIY01000037.1"/>
</dbReference>
<reference evidence="13 14" key="1">
    <citation type="submission" date="2012-05" db="EMBL/GenBank/DDBJ databases">
        <authorList>
            <person name="Hilton J."/>
        </authorList>
    </citation>
    <scope>NUCLEOTIDE SEQUENCE [LARGE SCALE GENOMIC DNA]</scope>
    <source>
        <strain evidence="13 14">HH01</strain>
    </source>
</reference>
<dbReference type="GO" id="GO:0046872">
    <property type="term" value="F:metal ion binding"/>
    <property type="evidence" value="ECO:0007669"/>
    <property type="project" value="UniProtKB-KW"/>
</dbReference>
<comment type="cofactor">
    <cofactor evidence="1 11">
        <name>pyridoxal 5'-phosphate</name>
        <dbReference type="ChEBI" id="CHEBI:597326"/>
    </cofactor>
</comment>
<dbReference type="InterPro" id="IPR020578">
    <property type="entry name" value="Aminotrans_V_PyrdxlP_BS"/>
</dbReference>
<dbReference type="PANTHER" id="PTHR11601">
    <property type="entry name" value="CYSTEINE DESULFURYLASE FAMILY MEMBER"/>
    <property type="match status" value="1"/>
</dbReference>
<dbReference type="EMBL" id="CAIY01000037">
    <property type="protein sequence ID" value="CCH67152.1"/>
    <property type="molecule type" value="Genomic_DNA"/>
</dbReference>
<evidence type="ECO:0000259" key="12">
    <source>
        <dbReference type="Pfam" id="PF00266"/>
    </source>
</evidence>
<dbReference type="InterPro" id="IPR016454">
    <property type="entry name" value="Cysteine_dSase"/>
</dbReference>
<keyword evidence="14" id="KW-1185">Reference proteome</keyword>
<dbReference type="STRING" id="1165094.RINTHH_9970"/>
<comment type="similarity">
    <text evidence="2">Belongs to the class-V pyridoxal-phosphate-dependent aminotransferase family. NifS/IscS subfamily.</text>
</comment>
<dbReference type="Gene3D" id="3.90.1150.10">
    <property type="entry name" value="Aspartate Aminotransferase, domain 1"/>
    <property type="match status" value="1"/>
</dbReference>
<accession>M1WYZ5</accession>
<keyword evidence="8" id="KW-0408">Iron</keyword>
<evidence type="ECO:0000256" key="2">
    <source>
        <dbReference type="ARBA" id="ARBA00006490"/>
    </source>
</evidence>
<gene>
    <name evidence="13" type="ORF">RINTHH_9970</name>
</gene>
<evidence type="ECO:0000256" key="6">
    <source>
        <dbReference type="ARBA" id="ARBA00022723"/>
    </source>
</evidence>
<evidence type="ECO:0000256" key="1">
    <source>
        <dbReference type="ARBA" id="ARBA00001933"/>
    </source>
</evidence>
<organism evidence="13 14">
    <name type="scientific">Richelia intracellularis HH01</name>
    <dbReference type="NCBI Taxonomy" id="1165094"/>
    <lineage>
        <taxon>Bacteria</taxon>
        <taxon>Bacillati</taxon>
        <taxon>Cyanobacteriota</taxon>
        <taxon>Cyanophyceae</taxon>
        <taxon>Nostocales</taxon>
        <taxon>Nostocaceae</taxon>
        <taxon>Richelia</taxon>
    </lineage>
</organism>
<dbReference type="Gene3D" id="3.40.640.10">
    <property type="entry name" value="Type I PLP-dependent aspartate aminotransferase-like (Major domain)"/>
    <property type="match status" value="1"/>
</dbReference>
<dbReference type="InterPro" id="IPR000192">
    <property type="entry name" value="Aminotrans_V_dom"/>
</dbReference>
<evidence type="ECO:0000256" key="5">
    <source>
        <dbReference type="ARBA" id="ARBA00022679"/>
    </source>
</evidence>
<evidence type="ECO:0000256" key="4">
    <source>
        <dbReference type="ARBA" id="ARBA00012239"/>
    </source>
</evidence>
<comment type="caution">
    <text evidence="13">The sequence shown here is derived from an EMBL/GenBank/DDBJ whole genome shotgun (WGS) entry which is preliminary data.</text>
</comment>
<comment type="subunit">
    <text evidence="3">Homodimer.</text>
</comment>
<dbReference type="Pfam" id="PF00266">
    <property type="entry name" value="Aminotran_5"/>
    <property type="match status" value="1"/>
</dbReference>
<dbReference type="GO" id="GO:0031071">
    <property type="term" value="F:cysteine desulfurase activity"/>
    <property type="evidence" value="ECO:0007669"/>
    <property type="project" value="UniProtKB-EC"/>
</dbReference>